<gene>
    <name evidence="4" type="ORF">GCM10009811_21220</name>
</gene>
<dbReference type="InterPro" id="IPR023149">
    <property type="entry name" value="Trans_acon_MeTrfase_C"/>
</dbReference>
<dbReference type="Gene3D" id="3.40.50.150">
    <property type="entry name" value="Vaccinia Virus protein VP39"/>
    <property type="match status" value="1"/>
</dbReference>
<dbReference type="CDD" id="cd02440">
    <property type="entry name" value="AdoMet_MTases"/>
    <property type="match status" value="1"/>
</dbReference>
<evidence type="ECO:0000259" key="3">
    <source>
        <dbReference type="Pfam" id="PF13649"/>
    </source>
</evidence>
<protein>
    <submittedName>
        <fullName evidence="4">Trans-aconitate 2-methyltransferase</fullName>
    </submittedName>
</protein>
<dbReference type="PANTHER" id="PTHR43861:SF1">
    <property type="entry name" value="TRANS-ACONITATE 2-METHYLTRANSFERASE"/>
    <property type="match status" value="1"/>
</dbReference>
<accession>A0ABN2LQD0</accession>
<dbReference type="PANTHER" id="PTHR43861">
    <property type="entry name" value="TRANS-ACONITATE 2-METHYLTRANSFERASE-RELATED"/>
    <property type="match status" value="1"/>
</dbReference>
<dbReference type="InterPro" id="IPR041698">
    <property type="entry name" value="Methyltransf_25"/>
</dbReference>
<sequence>MSTIWNPVQYAKFAGERGRPFAELTARIGASEPALVADLGCGNGPLTLSLADRWPSARIVGIDSSTQMLDAARALDEGGRVEWVQADLATWSLNALGAIPDVVVTNATLQWIPRHLELIDTWARELRPGGWFALQVPGNYGAPSHRLMREVATRHARAGELEAALKRGGSAEPATYLQVLTRAGCRVDAWETTYLHVLDPENQIADPVLEWVKGTGLRPVIDLLTEPAEREAFVQEYAARLREAYPRTPAGVILPFRRIFAVAEKLR</sequence>
<proteinExistence type="predicted"/>
<dbReference type="SUPFAM" id="SSF53335">
    <property type="entry name" value="S-adenosyl-L-methionine-dependent methyltransferases"/>
    <property type="match status" value="1"/>
</dbReference>
<dbReference type="EMBL" id="BAAAPO010000033">
    <property type="protein sequence ID" value="GAA1796734.1"/>
    <property type="molecule type" value="Genomic_DNA"/>
</dbReference>
<keyword evidence="1" id="KW-0489">Methyltransferase</keyword>
<evidence type="ECO:0000313" key="5">
    <source>
        <dbReference type="Proteomes" id="UP001499938"/>
    </source>
</evidence>
<dbReference type="Gene3D" id="1.10.150.290">
    <property type="entry name" value="S-adenosyl-L-methionine-dependent methyltransferases"/>
    <property type="match status" value="1"/>
</dbReference>
<evidence type="ECO:0000256" key="2">
    <source>
        <dbReference type="ARBA" id="ARBA00022679"/>
    </source>
</evidence>
<reference evidence="4 5" key="1">
    <citation type="journal article" date="2019" name="Int. J. Syst. Evol. Microbiol.">
        <title>The Global Catalogue of Microorganisms (GCM) 10K type strain sequencing project: providing services to taxonomists for standard genome sequencing and annotation.</title>
        <authorList>
            <consortium name="The Broad Institute Genomics Platform"/>
            <consortium name="The Broad Institute Genome Sequencing Center for Infectious Disease"/>
            <person name="Wu L."/>
            <person name="Ma J."/>
        </authorList>
    </citation>
    <scope>NUCLEOTIDE SEQUENCE [LARGE SCALE GENOMIC DNA]</scope>
    <source>
        <strain evidence="4 5">JCM 15592</strain>
    </source>
</reference>
<evidence type="ECO:0000256" key="1">
    <source>
        <dbReference type="ARBA" id="ARBA00022603"/>
    </source>
</evidence>
<dbReference type="RefSeq" id="WP_344084761.1">
    <property type="nucleotide sequence ID" value="NZ_BAAAPO010000033.1"/>
</dbReference>
<dbReference type="InterPro" id="IPR029063">
    <property type="entry name" value="SAM-dependent_MTases_sf"/>
</dbReference>
<keyword evidence="5" id="KW-1185">Reference proteome</keyword>
<feature type="domain" description="Methyltransferase" evidence="3">
    <location>
        <begin position="36"/>
        <end position="130"/>
    </location>
</feature>
<dbReference type="Proteomes" id="UP001499938">
    <property type="component" value="Unassembled WGS sequence"/>
</dbReference>
<organism evidence="4 5">
    <name type="scientific">Nostocoides veronense</name>
    <dbReference type="NCBI Taxonomy" id="330836"/>
    <lineage>
        <taxon>Bacteria</taxon>
        <taxon>Bacillati</taxon>
        <taxon>Actinomycetota</taxon>
        <taxon>Actinomycetes</taxon>
        <taxon>Micrococcales</taxon>
        <taxon>Intrasporangiaceae</taxon>
        <taxon>Nostocoides</taxon>
    </lineage>
</organism>
<keyword evidence="2" id="KW-0808">Transferase</keyword>
<dbReference type="Pfam" id="PF13649">
    <property type="entry name" value="Methyltransf_25"/>
    <property type="match status" value="1"/>
</dbReference>
<evidence type="ECO:0000313" key="4">
    <source>
        <dbReference type="EMBL" id="GAA1796734.1"/>
    </source>
</evidence>
<comment type="caution">
    <text evidence="4">The sequence shown here is derived from an EMBL/GenBank/DDBJ whole genome shotgun (WGS) entry which is preliminary data.</text>
</comment>
<name>A0ABN2LQD0_9MICO</name>